<dbReference type="SMART" id="SM00855">
    <property type="entry name" value="PGAM"/>
    <property type="match status" value="7"/>
</dbReference>
<reference evidence="16" key="2">
    <citation type="submission" date="2015-02" db="UniProtKB">
        <authorList>
            <consortium name="EnsemblMetazoa"/>
        </authorList>
    </citation>
    <scope>IDENTIFICATION</scope>
</reference>
<evidence type="ECO:0000256" key="15">
    <source>
        <dbReference type="PIRSR" id="PIRSR613078-2"/>
    </source>
</evidence>
<feature type="binding site" evidence="15">
    <location>
        <position position="1632"/>
    </location>
    <ligand>
        <name>substrate</name>
    </ligand>
</feature>
<evidence type="ECO:0000256" key="13">
    <source>
        <dbReference type="ARBA" id="ARBA00047761"/>
    </source>
</evidence>
<dbReference type="Proteomes" id="UP000014500">
    <property type="component" value="Unassembled WGS sequence"/>
</dbReference>
<dbReference type="CDD" id="cd07067">
    <property type="entry name" value="HP_PGM_like"/>
    <property type="match status" value="6"/>
</dbReference>
<comment type="function">
    <text evidence="8">Displays phosphatase activity for serine/threonine residues, and dephosphorylates and activates Pk92B kinase. Has apparently no phosphoglycerate mutase activity.</text>
</comment>
<evidence type="ECO:0000256" key="14">
    <source>
        <dbReference type="ARBA" id="ARBA00048336"/>
    </source>
</evidence>
<dbReference type="GO" id="GO:0004722">
    <property type="term" value="F:protein serine/threonine phosphatase activity"/>
    <property type="evidence" value="ECO:0007669"/>
    <property type="project" value="UniProtKB-EC"/>
</dbReference>
<dbReference type="HOGENOM" id="CLU_238911_0_0_1"/>
<dbReference type="Pfam" id="PF00300">
    <property type="entry name" value="His_Phos_1"/>
    <property type="match status" value="7"/>
</dbReference>
<evidence type="ECO:0000256" key="9">
    <source>
        <dbReference type="ARBA" id="ARBA00038605"/>
    </source>
</evidence>
<evidence type="ECO:0000256" key="3">
    <source>
        <dbReference type="ARBA" id="ARBA00013081"/>
    </source>
</evidence>
<dbReference type="InterPro" id="IPR051021">
    <property type="entry name" value="Mito_Ser/Thr_phosphatase"/>
</dbReference>
<dbReference type="GO" id="GO:0005741">
    <property type="term" value="C:mitochondrial outer membrane"/>
    <property type="evidence" value="ECO:0007669"/>
    <property type="project" value="UniProtKB-SubCell"/>
</dbReference>
<comment type="catalytic activity">
    <reaction evidence="14">
        <text>O-phospho-L-threonyl-[protein] + H2O = L-threonyl-[protein] + phosphate</text>
        <dbReference type="Rhea" id="RHEA:47004"/>
        <dbReference type="Rhea" id="RHEA-COMP:11060"/>
        <dbReference type="Rhea" id="RHEA-COMP:11605"/>
        <dbReference type="ChEBI" id="CHEBI:15377"/>
        <dbReference type="ChEBI" id="CHEBI:30013"/>
        <dbReference type="ChEBI" id="CHEBI:43474"/>
        <dbReference type="ChEBI" id="CHEBI:61977"/>
        <dbReference type="EC" id="3.1.3.16"/>
    </reaction>
</comment>
<dbReference type="GO" id="GO:0090141">
    <property type="term" value="P:positive regulation of mitochondrial fission"/>
    <property type="evidence" value="ECO:0007669"/>
    <property type="project" value="TreeGrafter"/>
</dbReference>
<evidence type="ECO:0000256" key="6">
    <source>
        <dbReference type="ARBA" id="ARBA00023128"/>
    </source>
</evidence>
<comment type="catalytic activity">
    <reaction evidence="13">
        <text>O-phospho-L-seryl-[protein] + H2O = L-seryl-[protein] + phosphate</text>
        <dbReference type="Rhea" id="RHEA:20629"/>
        <dbReference type="Rhea" id="RHEA-COMP:9863"/>
        <dbReference type="Rhea" id="RHEA-COMP:11604"/>
        <dbReference type="ChEBI" id="CHEBI:15377"/>
        <dbReference type="ChEBI" id="CHEBI:29999"/>
        <dbReference type="ChEBI" id="CHEBI:43474"/>
        <dbReference type="ChEBI" id="CHEBI:83421"/>
        <dbReference type="EC" id="3.1.3.16"/>
    </reaction>
</comment>
<evidence type="ECO:0000256" key="7">
    <source>
        <dbReference type="ARBA" id="ARBA00023136"/>
    </source>
</evidence>
<dbReference type="EC" id="3.1.3.16" evidence="3"/>
<organism evidence="16 17">
    <name type="scientific">Strigamia maritima</name>
    <name type="common">European centipede</name>
    <name type="synonym">Geophilus maritimus</name>
    <dbReference type="NCBI Taxonomy" id="126957"/>
    <lineage>
        <taxon>Eukaryota</taxon>
        <taxon>Metazoa</taxon>
        <taxon>Ecdysozoa</taxon>
        <taxon>Arthropoda</taxon>
        <taxon>Myriapoda</taxon>
        <taxon>Chilopoda</taxon>
        <taxon>Pleurostigmophora</taxon>
        <taxon>Geophilomorpha</taxon>
        <taxon>Linotaeniidae</taxon>
        <taxon>Strigamia</taxon>
    </lineage>
</organism>
<evidence type="ECO:0000256" key="8">
    <source>
        <dbReference type="ARBA" id="ARBA00037234"/>
    </source>
</evidence>
<evidence type="ECO:0000256" key="4">
    <source>
        <dbReference type="ARBA" id="ARBA00022787"/>
    </source>
</evidence>
<dbReference type="InterPro" id="IPR029033">
    <property type="entry name" value="His_PPase_superfam"/>
</dbReference>
<accession>T1J5E3</accession>
<evidence type="ECO:0000313" key="17">
    <source>
        <dbReference type="Proteomes" id="UP000014500"/>
    </source>
</evidence>
<proteinExistence type="inferred from homology"/>
<reference evidence="17" key="1">
    <citation type="submission" date="2011-05" db="EMBL/GenBank/DDBJ databases">
        <authorList>
            <person name="Richards S.R."/>
            <person name="Qu J."/>
            <person name="Jiang H."/>
            <person name="Jhangiani S.N."/>
            <person name="Agravi P."/>
            <person name="Goodspeed R."/>
            <person name="Gross S."/>
            <person name="Mandapat C."/>
            <person name="Jackson L."/>
            <person name="Mathew T."/>
            <person name="Pu L."/>
            <person name="Thornton R."/>
            <person name="Saada N."/>
            <person name="Wilczek-Boney K.B."/>
            <person name="Lee S."/>
            <person name="Kovar C."/>
            <person name="Wu Y."/>
            <person name="Scherer S.E."/>
            <person name="Worley K.C."/>
            <person name="Muzny D.M."/>
            <person name="Gibbs R."/>
        </authorList>
    </citation>
    <scope>NUCLEOTIDE SEQUENCE</scope>
    <source>
        <strain evidence="17">Brora</strain>
    </source>
</reference>
<evidence type="ECO:0000256" key="2">
    <source>
        <dbReference type="ARBA" id="ARBA00006717"/>
    </source>
</evidence>
<keyword evidence="7" id="KW-0472">Membrane</keyword>
<dbReference type="Gene3D" id="3.40.50.1240">
    <property type="entry name" value="Phosphoglycerate mutase-like"/>
    <property type="match status" value="7"/>
</dbReference>
<dbReference type="FunFam" id="3.40.50.1240:FF:000009">
    <property type="entry name" value="serine/threonine-protein phosphatase PGAM5, mitochondrial isoform X1"/>
    <property type="match status" value="1"/>
</dbReference>
<evidence type="ECO:0000256" key="10">
    <source>
        <dbReference type="ARBA" id="ARBA00039765"/>
    </source>
</evidence>
<dbReference type="CDD" id="cd07040">
    <property type="entry name" value="HP"/>
    <property type="match status" value="1"/>
</dbReference>
<keyword evidence="6" id="KW-0496">Mitochondrion</keyword>
<comment type="subcellular location">
    <subcellularLocation>
        <location evidence="1">Mitochondrion outer membrane</location>
    </subcellularLocation>
</comment>
<evidence type="ECO:0000256" key="11">
    <source>
        <dbReference type="ARBA" id="ARBA00040722"/>
    </source>
</evidence>
<keyword evidence="17" id="KW-1185">Reference proteome</keyword>
<dbReference type="PANTHER" id="PTHR20935:SF0">
    <property type="entry name" value="SERINE_THREONINE-PROTEIN PHOSPHATASE PGAM5, MITOCHONDRIAL"/>
    <property type="match status" value="1"/>
</dbReference>
<protein>
    <recommendedName>
        <fullName evidence="10">Serine/threonine-protein phosphatase PGAM5, mitochondrial</fullName>
        <ecNumber evidence="3">3.1.3.16</ecNumber>
    </recommendedName>
    <alternativeName>
        <fullName evidence="12">Phosphoglycerate mutase family member 5 homolog</fullName>
    </alternativeName>
    <alternativeName>
        <fullName evidence="11">Serine/threonine-protein phosphatase Pgam5, mitochondrial</fullName>
    </alternativeName>
</protein>
<dbReference type="PANTHER" id="PTHR20935">
    <property type="entry name" value="PHOSPHOGLYCERATE MUTASE-RELATED"/>
    <property type="match status" value="1"/>
</dbReference>
<comment type="similarity">
    <text evidence="2">Belongs to the phosphoglycerate mutase family. BPG-dependent PGAM subfamily.</text>
</comment>
<comment type="subunit">
    <text evidence="9">Interacts with Pk92B/ASK1.</text>
</comment>
<dbReference type="EnsemblMetazoa" id="SMAR008843-RA">
    <property type="protein sequence ID" value="SMAR008843-PA"/>
    <property type="gene ID" value="SMAR008843"/>
</dbReference>
<sequence length="1768" mass="202123">MTPCRVKIGGRYRALTTITKYTASRTRLILSLIEIPGKQEVTKSLVYFNRFILNISFMTTLIWRGLINGLAAAGATITVVINKLNNELCYTDGLQKSEPWNKNWDGKQSDYCNKDTSSFRTYHHIILIANGQHLGRDKGLTALGKEQAELTGHRLHEMKHNYNYLIRSSDTLNCMETANIIAKYLRPKKCAIPHEILRDGVAIEPDPPLIRWMTESGDPTPDLFNDGSRMEFAFRSLFHRNDSDEKHDLFDIVVSHPNVIRYFICRVLQLPPEAWLRFSLRNCSITWILISPDGYVRAREIGVTAVLLLHKLNTDFCYAETPKAWGVTWEKNWDGQDEPVPPPPPQHSVDTTCQPEVKKIPKGQKHILLIRNGQYDIEGLTQIGMSQARLTSDRLNELRHPYHVKMLSSKAIGAMQTADILAKNHKPRYGHRAVCEKLLTNGAPIEPSPPLRRWFSESSEIVIMPEVNEHLSNVDVDGPRMEKAFRKFFVRTDRRDPRNSFEVIVCPANVIRYFVCRALQLPPEAWLRFSLRNCSITWLVITAKGHVKALRIGELLIKGLAAVGSTITVIIYKLNKDLCMADAPKASGIPWDSNWDKQVPTARRNLFLIRHGAYDDRISDCPLTRLGEEQARMTGMRLTELGLPYSKLIHSTMLRAAQTASIIRQVIKPMPVFQSDMIREGVPFIPDPETSFWRPTPQQLAEGVPRLEAAFNEFIHRADPSDETDVYEIIVCHANVIRFFVCKALQVSPAAWLRFTLHNCSITWIVIHPDGRVEMKAIAPTTCAIGLILYHDVCHAAHVPWNSNWDQREFLYQASSSYTGAACIKASRNIFLVRHGHYFPYEDGLSCLGKEQSAIVGRRLQEFNFDYEAIYFAGLQRRSYETSEIIAQYLQGVESIPCSMIHKGDPIIPVPAFNWNPDSHEQILEDGCRLEDAFHKYCFRPDADQRTDSYEIIVLPANVIRYFVCRAMQFPPEAWQRFSLFNCSITWLRIGKEGTVTVRTFGDFGHIPHTKLTPSLAPLVGIIGVIAYQDVCYATHVPWNHNWDNLAYVSRRPPSRLQPCNLGGSTRHIFLVRNGQGFTDLDDEFGLTWLGKEQARIVANRLLELDLPYLSITYSCMAKRSIETADLMSKIIPKARMIPCNDIHKGIPIEPLPKTSRCSQSPEKFYQDGVRLEEAFHKYFYRPGRYQTMDSYEIIVCPANVIRYFVCRAMQFPPEAWERFTLFNCSITWLGIGDDGSVTLYTFSDFGHLPKIIFSLMALKWARGFTAAGSVMGHYIVDEKCHFTQPYNPHAKWVYDWDNKANLYIRAQRRVRDKKMKKFALTTRHIILISPGQCTEEENECEHELTDLGKKQAELAGQRLKESNRRFRSITFSDRSKTAKQTAKIIHSSLLKKVSAKENHLIHTGHPIEPVPDVDDWHYPEMDKVLEDGERLEKAFNHFFFRPEAGKESDSYEIIVCSSNVLRYFVCRVLQFPPEAWRRFSFFHCSITWITIDTDGTIQALKVGDFGHLPPDKLTFNDLLSNVEAQAKAAYSFHVPSVPWDTNWDKRDPEALVKPLEPGGDNCEREKELTKLRPKVTRHIFLVRHGQYSMDGQGDEEKGLSCLGKDQAKLTGQRLHELAFPYTIIVRSTMSRATETADIIAKCLPGVPALSCDMIREGAPIPPEPAVSHWRPEAQFYEDGARIEAAFRKYFHRADPCQEQDSYEVMVCHSNVIRYFVCRAMQFPPEAWLRFSLHNCSITWLVIHPSGRVVLKALGDSGHISTDKLTTS</sequence>
<dbReference type="EMBL" id="JH431859">
    <property type="status" value="NOT_ANNOTATED_CDS"/>
    <property type="molecule type" value="Genomic_DNA"/>
</dbReference>
<keyword evidence="4" id="KW-1000">Mitochondrion outer membrane</keyword>
<evidence type="ECO:0000256" key="12">
    <source>
        <dbReference type="ARBA" id="ARBA00042520"/>
    </source>
</evidence>
<dbReference type="InterPro" id="IPR013078">
    <property type="entry name" value="His_Pase_superF_clade-1"/>
</dbReference>
<evidence type="ECO:0000313" key="16">
    <source>
        <dbReference type="EnsemblMetazoa" id="SMAR008843-PA"/>
    </source>
</evidence>
<dbReference type="STRING" id="126957.T1J5E3"/>
<evidence type="ECO:0000256" key="1">
    <source>
        <dbReference type="ARBA" id="ARBA00004294"/>
    </source>
</evidence>
<dbReference type="SUPFAM" id="SSF53254">
    <property type="entry name" value="Phosphoglycerate mutase-like"/>
    <property type="match status" value="7"/>
</dbReference>
<dbReference type="eggNOG" id="KOG4609">
    <property type="taxonomic scope" value="Eukaryota"/>
</dbReference>
<evidence type="ECO:0000256" key="5">
    <source>
        <dbReference type="ARBA" id="ARBA00022801"/>
    </source>
</evidence>
<name>T1J5E3_STRMM</name>
<keyword evidence="5" id="KW-0378">Hydrolase</keyword>